<keyword evidence="7" id="KW-0813">Transport</keyword>
<dbReference type="PANTHER" id="PTHR30558:SF7">
    <property type="entry name" value="TOL-PAL SYSTEM PROTEIN TOLR"/>
    <property type="match status" value="1"/>
</dbReference>
<reference evidence="10" key="1">
    <citation type="submission" date="2016-11" db="EMBL/GenBank/DDBJ databases">
        <authorList>
            <person name="Varghese N."/>
            <person name="Submissions S."/>
        </authorList>
    </citation>
    <scope>NUCLEOTIDE SEQUENCE [LARGE SCALE GENOMIC DNA]</scope>
    <source>
        <strain evidence="10">DSM 29326</strain>
    </source>
</reference>
<dbReference type="PANTHER" id="PTHR30558">
    <property type="entry name" value="EXBD MEMBRANE COMPONENT OF PMF-DRIVEN MACROMOLECULE IMPORT SYSTEM"/>
    <property type="match status" value="1"/>
</dbReference>
<keyword evidence="5 8" id="KW-1133">Transmembrane helix</keyword>
<comment type="subcellular location">
    <subcellularLocation>
        <location evidence="1">Cell membrane</location>
        <topology evidence="1">Single-pass membrane protein</topology>
    </subcellularLocation>
    <subcellularLocation>
        <location evidence="7">Cell membrane</location>
        <topology evidence="7">Single-pass type II membrane protein</topology>
    </subcellularLocation>
</comment>
<gene>
    <name evidence="9" type="ORF">SAMN05444339_102503</name>
</gene>
<dbReference type="STRING" id="366533.SAMN05444339_102503"/>
<keyword evidence="3" id="KW-1003">Cell membrane</keyword>
<proteinExistence type="inferred from homology"/>
<dbReference type="InterPro" id="IPR003400">
    <property type="entry name" value="ExbD"/>
</dbReference>
<dbReference type="EMBL" id="FQUE01000002">
    <property type="protein sequence ID" value="SHE93566.1"/>
    <property type="molecule type" value="Genomic_DNA"/>
</dbReference>
<evidence type="ECO:0000313" key="9">
    <source>
        <dbReference type="EMBL" id="SHE93566.1"/>
    </source>
</evidence>
<keyword evidence="10" id="KW-1185">Reference proteome</keyword>
<dbReference type="Pfam" id="PF02472">
    <property type="entry name" value="ExbD"/>
    <property type="match status" value="1"/>
</dbReference>
<dbReference type="Proteomes" id="UP000183987">
    <property type="component" value="Unassembled WGS sequence"/>
</dbReference>
<evidence type="ECO:0000256" key="8">
    <source>
        <dbReference type="SAM" id="Phobius"/>
    </source>
</evidence>
<dbReference type="GO" id="GO:0005886">
    <property type="term" value="C:plasma membrane"/>
    <property type="evidence" value="ECO:0007669"/>
    <property type="project" value="UniProtKB-SubCell"/>
</dbReference>
<feature type="transmembrane region" description="Helical" evidence="8">
    <location>
        <begin position="15"/>
        <end position="33"/>
    </location>
</feature>
<keyword evidence="6 8" id="KW-0472">Membrane</keyword>
<keyword evidence="7" id="KW-0653">Protein transport</keyword>
<protein>
    <submittedName>
        <fullName evidence="9">Outer membrane transport energization protein ExbD</fullName>
    </submittedName>
</protein>
<evidence type="ECO:0000256" key="2">
    <source>
        <dbReference type="ARBA" id="ARBA00005811"/>
    </source>
</evidence>
<sequence length="125" mass="12878">MTFDMPPRRTPPESIVPMINVVFLLLIFFLMTAQITPPEPVEVTPPVATMDDPSDGDLTLFISADGTPAYDTAQGDAALAALFAAQPAALTIKADAAVPASTVAALLPRLAAAGFDAITLVTAAP</sequence>
<evidence type="ECO:0000313" key="10">
    <source>
        <dbReference type="Proteomes" id="UP000183987"/>
    </source>
</evidence>
<evidence type="ECO:0000256" key="1">
    <source>
        <dbReference type="ARBA" id="ARBA00004162"/>
    </source>
</evidence>
<dbReference type="RefSeq" id="WP_072856611.1">
    <property type="nucleotide sequence ID" value="NZ_FQUE01000002.1"/>
</dbReference>
<dbReference type="GO" id="GO:0022857">
    <property type="term" value="F:transmembrane transporter activity"/>
    <property type="evidence" value="ECO:0007669"/>
    <property type="project" value="InterPro"/>
</dbReference>
<evidence type="ECO:0000256" key="6">
    <source>
        <dbReference type="ARBA" id="ARBA00023136"/>
    </source>
</evidence>
<comment type="similarity">
    <text evidence="2 7">Belongs to the ExbD/TolR family.</text>
</comment>
<evidence type="ECO:0000256" key="5">
    <source>
        <dbReference type="ARBA" id="ARBA00022989"/>
    </source>
</evidence>
<name>A0A1M4XJK8_LOKAT</name>
<dbReference type="GO" id="GO:0015031">
    <property type="term" value="P:protein transport"/>
    <property type="evidence" value="ECO:0007669"/>
    <property type="project" value="UniProtKB-KW"/>
</dbReference>
<evidence type="ECO:0000256" key="4">
    <source>
        <dbReference type="ARBA" id="ARBA00022692"/>
    </source>
</evidence>
<evidence type="ECO:0000256" key="7">
    <source>
        <dbReference type="RuleBase" id="RU003879"/>
    </source>
</evidence>
<organism evidence="9 10">
    <name type="scientific">Loktanella atrilutea</name>
    <dbReference type="NCBI Taxonomy" id="366533"/>
    <lineage>
        <taxon>Bacteria</taxon>
        <taxon>Pseudomonadati</taxon>
        <taxon>Pseudomonadota</taxon>
        <taxon>Alphaproteobacteria</taxon>
        <taxon>Rhodobacterales</taxon>
        <taxon>Roseobacteraceae</taxon>
        <taxon>Loktanella</taxon>
    </lineage>
</organism>
<dbReference type="AlphaFoldDB" id="A0A1M4XJK8"/>
<accession>A0A1M4XJK8</accession>
<evidence type="ECO:0000256" key="3">
    <source>
        <dbReference type="ARBA" id="ARBA00022475"/>
    </source>
</evidence>
<keyword evidence="4 7" id="KW-0812">Transmembrane</keyword>